<dbReference type="Pfam" id="PF04563">
    <property type="entry name" value="RNA_pol_Rpb2_1"/>
    <property type="match status" value="1"/>
</dbReference>
<keyword evidence="4" id="KW-0808">Transferase</keyword>
<evidence type="ECO:0000259" key="11">
    <source>
        <dbReference type="Pfam" id="PF04561"/>
    </source>
</evidence>
<keyword evidence="3" id="KW-0240">DNA-directed RNA polymerase</keyword>
<evidence type="ECO:0000259" key="10">
    <source>
        <dbReference type="Pfam" id="PF04560"/>
    </source>
</evidence>
<comment type="similarity">
    <text evidence="1">Belongs to the RNA polymerase beta chain family.</text>
</comment>
<evidence type="ECO:0000259" key="13">
    <source>
        <dbReference type="Pfam" id="PF04565"/>
    </source>
</evidence>
<dbReference type="PANTHER" id="PTHR20856">
    <property type="entry name" value="DNA-DIRECTED RNA POLYMERASE I SUBUNIT 2"/>
    <property type="match status" value="1"/>
</dbReference>
<evidence type="ECO:0000256" key="8">
    <source>
        <dbReference type="ARBA" id="ARBA00023163"/>
    </source>
</evidence>
<feature type="domain" description="RNA polymerase Rpb2" evidence="11">
    <location>
        <begin position="189"/>
        <end position="372"/>
    </location>
</feature>
<sequence>MSMNNVENKEYEKEVMNFLSKYFEEKDVCHHQKSSFNYFIHHRLARIIEEEPTLEIQLPNQEIYRVVFGQVFVDKPYIVDEKRTIRYITPNEARLRDLTYSSVVSVNIQTFRVKKNPITLEEEMLEQKEFCKLPLARIPIMVLSSKCNLANKSLEERRNLGECQFDYGGYFIIKGKERVLVAQERINYNIVYVFEGKVNTKFPYVAEIRSMSEETGHSILLQMKWHNGENKLYLSLPYLTHDVPLGYIFAALDCEPDQIISLIHMNLPKEYVRNYVVEQWIRNIIKEMEWIGTKEEALEYISHFSSYSVPKDKKVAFVKQIMNNEMLPHLGISSLPSHKVFFLCHMFSKIVLVYAKVKNFDDRDHLSNKRVEVGGILVAELFRTLYKRFMRSLEPQLVKRQDVALVMSRMNVITQGLKHCFATGNWGVPKSSYMRTGVSQVLSRLTYMGTLSHMRRILIPIGKEGKNTKIRQLHPSQLGFFCPSETPEGHSAGIVKNFSLLCEVTSKFETVYLRCILDSLPGVDRTLDWKLLQSQSPQSIIKLFYNGILYGMAKNGEETYRTLIRYKRQNRIHYSTSITFDTEYQEIHLFCDEGRLLRPLFNARDIPTIEDLKEKTWDELTAIGKIVWSDAHEMENRVVSCFPHEIQSYHDTCDIHPSLMMGVCVNLIPYPDHTQSPRLCYVASMSKQALGVYASTHNMRTDTIVHTISYAEQPIIQTHFSEMVGYNDLPCGNNLIVAILCYTGFNQEDSVIFNQSSLERGVFRTFQYKTLVAEEKKKTSHCMETIALVPEDYRNRSNNYSKLNADGIVKRGVYVGPGDVIVSRMVHRPTRVRREITDTSYVVKNGEEGFIDNVFVSITPDGYKMVKIKIRQMKIPEIGDKVCSRCSQKGTIGMVMRHEDMPFTLNGIVPDLIMNPHAIPSRMTMNQLLECIGAKSAVHEGKFRWSTAFTSHSVNILEELCDELHKNGFQRHGNERMMNGITGEMLDANIFIGPTYYQRLKHLVSGKIHARNHGNVQMLFRQPCEGRSKEGGLRFGEMERDAMISHGTSRFLLERLFDMSDPFKIPVCTNCGMIPHHWKRCQNCTNHGKSHQVDQVPIPYACKLLFQEVMAMGIRISLKLDENSQTKQLVFLK</sequence>
<dbReference type="EC" id="2.7.7.6" evidence="2"/>
<dbReference type="Gene3D" id="3.90.1800.10">
    <property type="entry name" value="RNA polymerase alpha subunit dimerisation domain"/>
    <property type="match status" value="1"/>
</dbReference>
<dbReference type="GO" id="GO:0003899">
    <property type="term" value="F:DNA-directed RNA polymerase activity"/>
    <property type="evidence" value="ECO:0007669"/>
    <property type="project" value="UniProtKB-EC"/>
</dbReference>
<dbReference type="Pfam" id="PF04561">
    <property type="entry name" value="RNA_pol_Rpb2_2"/>
    <property type="match status" value="1"/>
</dbReference>
<dbReference type="GO" id="GO:0032549">
    <property type="term" value="F:ribonucleoside binding"/>
    <property type="evidence" value="ECO:0007669"/>
    <property type="project" value="InterPro"/>
</dbReference>
<keyword evidence="6" id="KW-0479">Metal-binding</keyword>
<feature type="domain" description="RNA polymerase beta subunit protrusion" evidence="12">
    <location>
        <begin position="31"/>
        <end position="401"/>
    </location>
</feature>
<dbReference type="InterPro" id="IPR037033">
    <property type="entry name" value="DNA-dir_RNAP_su2_hyb_sf"/>
</dbReference>
<dbReference type="InterPro" id="IPR007646">
    <property type="entry name" value="RNA_pol_Rpb2_4"/>
</dbReference>
<organism evidence="15">
    <name type="scientific">viral metagenome</name>
    <dbReference type="NCBI Taxonomy" id="1070528"/>
    <lineage>
        <taxon>unclassified sequences</taxon>
        <taxon>metagenomes</taxon>
        <taxon>organismal metagenomes</taxon>
    </lineage>
</organism>
<dbReference type="Gene3D" id="2.40.50.150">
    <property type="match status" value="1"/>
</dbReference>
<keyword evidence="7" id="KW-0862">Zinc</keyword>
<dbReference type="Gene3D" id="3.90.1100.10">
    <property type="match status" value="2"/>
</dbReference>
<evidence type="ECO:0000256" key="5">
    <source>
        <dbReference type="ARBA" id="ARBA00022695"/>
    </source>
</evidence>
<evidence type="ECO:0000256" key="3">
    <source>
        <dbReference type="ARBA" id="ARBA00022478"/>
    </source>
</evidence>
<dbReference type="SUPFAM" id="SSF64484">
    <property type="entry name" value="beta and beta-prime subunits of DNA dependent RNA-polymerase"/>
    <property type="match status" value="1"/>
</dbReference>
<name>A0A6C0D0A2_9ZZZZ</name>
<reference evidence="15" key="1">
    <citation type="journal article" date="2020" name="Nature">
        <title>Giant virus diversity and host interactions through global metagenomics.</title>
        <authorList>
            <person name="Schulz F."/>
            <person name="Roux S."/>
            <person name="Paez-Espino D."/>
            <person name="Jungbluth S."/>
            <person name="Walsh D.A."/>
            <person name="Denef V.J."/>
            <person name="McMahon K.D."/>
            <person name="Konstantinidis K.T."/>
            <person name="Eloe-Fadrosh E.A."/>
            <person name="Kyrpides N.C."/>
            <person name="Woyke T."/>
        </authorList>
    </citation>
    <scope>NUCLEOTIDE SEQUENCE</scope>
    <source>
        <strain evidence="15">GVMAG-M-3300023174-104</strain>
    </source>
</reference>
<dbReference type="InterPro" id="IPR007641">
    <property type="entry name" value="RNA_pol_Rpb2_7"/>
</dbReference>
<evidence type="ECO:0000256" key="1">
    <source>
        <dbReference type="ARBA" id="ARBA00006835"/>
    </source>
</evidence>
<evidence type="ECO:0000313" key="15">
    <source>
        <dbReference type="EMBL" id="QHT10198.1"/>
    </source>
</evidence>
<dbReference type="InterPro" id="IPR007644">
    <property type="entry name" value="RNA_pol_bsu_protrusion"/>
</dbReference>
<dbReference type="Pfam" id="PF04566">
    <property type="entry name" value="RNA_pol_Rpb2_4"/>
    <property type="match status" value="1"/>
</dbReference>
<feature type="domain" description="RNA polymerase Rpb2" evidence="13">
    <location>
        <begin position="440"/>
        <end position="504"/>
    </location>
</feature>
<dbReference type="GO" id="GO:0046872">
    <property type="term" value="F:metal ion binding"/>
    <property type="evidence" value="ECO:0007669"/>
    <property type="project" value="UniProtKB-KW"/>
</dbReference>
<evidence type="ECO:0000259" key="12">
    <source>
        <dbReference type="Pfam" id="PF04563"/>
    </source>
</evidence>
<evidence type="ECO:0000256" key="4">
    <source>
        <dbReference type="ARBA" id="ARBA00022679"/>
    </source>
</evidence>
<dbReference type="InterPro" id="IPR007645">
    <property type="entry name" value="RNA_pol_Rpb2_3"/>
</dbReference>
<dbReference type="InterPro" id="IPR015712">
    <property type="entry name" value="DNA-dir_RNA_pol_su2"/>
</dbReference>
<dbReference type="InterPro" id="IPR014724">
    <property type="entry name" value="RNA_pol_RPB2_OB-fold"/>
</dbReference>
<dbReference type="InterPro" id="IPR007120">
    <property type="entry name" value="DNA-dir_RNAP_su2_dom"/>
</dbReference>
<protein>
    <recommendedName>
        <fullName evidence="2">DNA-directed RNA polymerase</fullName>
        <ecNumber evidence="2">2.7.7.6</ecNumber>
    </recommendedName>
</protein>
<evidence type="ECO:0000256" key="2">
    <source>
        <dbReference type="ARBA" id="ARBA00012418"/>
    </source>
</evidence>
<evidence type="ECO:0000259" key="14">
    <source>
        <dbReference type="Pfam" id="PF04566"/>
    </source>
</evidence>
<dbReference type="GO" id="GO:0003677">
    <property type="term" value="F:DNA binding"/>
    <property type="evidence" value="ECO:0007669"/>
    <property type="project" value="InterPro"/>
</dbReference>
<evidence type="ECO:0000256" key="7">
    <source>
        <dbReference type="ARBA" id="ARBA00022833"/>
    </source>
</evidence>
<evidence type="ECO:0000256" key="6">
    <source>
        <dbReference type="ARBA" id="ARBA00022723"/>
    </source>
</evidence>
<feature type="domain" description="RNA polymerase Rpb2" evidence="10">
    <location>
        <begin position="1031"/>
        <end position="1119"/>
    </location>
</feature>
<dbReference type="CDD" id="cd00653">
    <property type="entry name" value="RNA_pol_B_RPB2"/>
    <property type="match status" value="1"/>
</dbReference>
<dbReference type="EMBL" id="MN739518">
    <property type="protein sequence ID" value="QHT10198.1"/>
    <property type="molecule type" value="Genomic_DNA"/>
</dbReference>
<dbReference type="Gene3D" id="2.40.270.10">
    <property type="entry name" value="DNA-directed RNA polymerase, subunit 2, domain 6"/>
    <property type="match status" value="1"/>
</dbReference>
<dbReference type="Pfam" id="PF04560">
    <property type="entry name" value="RNA_pol_Rpb2_7"/>
    <property type="match status" value="1"/>
</dbReference>
<dbReference type="Pfam" id="PF00562">
    <property type="entry name" value="RNA_pol_Rpb2_6"/>
    <property type="match status" value="1"/>
</dbReference>
<proteinExistence type="inferred from homology"/>
<dbReference type="GO" id="GO:0000428">
    <property type="term" value="C:DNA-directed RNA polymerase complex"/>
    <property type="evidence" value="ECO:0007669"/>
    <property type="project" value="UniProtKB-KW"/>
</dbReference>
<keyword evidence="5" id="KW-0548">Nucleotidyltransferase</keyword>
<dbReference type="Pfam" id="PF04565">
    <property type="entry name" value="RNA_pol_Rpb2_3"/>
    <property type="match status" value="1"/>
</dbReference>
<feature type="domain" description="DNA-directed RNA polymerase subunit 2 hybrid-binding" evidence="9">
    <location>
        <begin position="665"/>
        <end position="1029"/>
    </location>
</feature>
<accession>A0A6C0D0A2</accession>
<evidence type="ECO:0000259" key="9">
    <source>
        <dbReference type="Pfam" id="PF00562"/>
    </source>
</evidence>
<feature type="domain" description="RNA polymerase Rpb2" evidence="14">
    <location>
        <begin position="544"/>
        <end position="601"/>
    </location>
</feature>
<dbReference type="InterPro" id="IPR007642">
    <property type="entry name" value="RNA_pol_Rpb2_2"/>
</dbReference>
<dbReference type="GO" id="GO:0006351">
    <property type="term" value="P:DNA-templated transcription"/>
    <property type="evidence" value="ECO:0007669"/>
    <property type="project" value="InterPro"/>
</dbReference>
<keyword evidence="8" id="KW-0804">Transcription</keyword>
<dbReference type="AlphaFoldDB" id="A0A6C0D0A2"/>